<comment type="similarity">
    <text evidence="1">Belongs to the protein-tyrosine phosphatase family. Non-receptor class subfamily.</text>
</comment>
<dbReference type="Proteomes" id="UP001140453">
    <property type="component" value="Unassembled WGS sequence"/>
</dbReference>
<keyword evidence="5" id="KW-1185">Reference proteome</keyword>
<dbReference type="InterPro" id="IPR052449">
    <property type="entry name" value="STYX-Interacting_Phosphatase"/>
</dbReference>
<dbReference type="PANTHER" id="PTHR46588">
    <property type="entry name" value="SERINE/THREONINE/TYROSINE-INTERACTING PROTEIN"/>
    <property type="match status" value="1"/>
</dbReference>
<dbReference type="PANTHER" id="PTHR46588:SF1">
    <property type="entry name" value="SERINE_THREONINE_TYROSINE-INTERACTING PROTEIN"/>
    <property type="match status" value="1"/>
</dbReference>
<dbReference type="Pfam" id="PF00782">
    <property type="entry name" value="DSPc"/>
    <property type="match status" value="1"/>
</dbReference>
<proteinExistence type="inferred from homology"/>
<name>A0A9W8YIU3_9PEZI</name>
<protein>
    <recommendedName>
        <fullName evidence="3">Tyrosine specific protein phosphatases domain-containing protein</fullName>
    </recommendedName>
</protein>
<dbReference type="GO" id="GO:0070372">
    <property type="term" value="P:regulation of ERK1 and ERK2 cascade"/>
    <property type="evidence" value="ECO:0007669"/>
    <property type="project" value="TreeGrafter"/>
</dbReference>
<evidence type="ECO:0000256" key="2">
    <source>
        <dbReference type="SAM" id="MobiDB-lite"/>
    </source>
</evidence>
<dbReference type="OrthoDB" id="10252009at2759"/>
<sequence>MTQQTADVENVDPTQEHAGLMETTETQKHSINHSSVDHRSSTDNNLQSKSTTNNTHSHTQMSQPLFALAADVVRNDLMSARPPSPPYVHVPTIDYDPTKPAFPIMPVPSGPGHLTSDNVALITGNRPQTISSQRVKLTWQYEHRRRAQPILDFLYLGPLAVVRDHAWLRVEGITMIYAVREGIMVGRRLLSVEKTATDLGLEVGYLDIDDRQVLIRRFPAAIEIINAHMMRVKGAGKVLVVCETGNERSATLVAAYVMAMYGQQMVGAVQFVGQQRFCTNLNEGDKQLLWSYEQLLKATRMTAEARLQEHQAEKPAVISRKRRIEQTIDEDDDGDVSMDGGRFSDRAAFVPYVEK</sequence>
<dbReference type="GO" id="GO:0140096">
    <property type="term" value="F:catalytic activity, acting on a protein"/>
    <property type="evidence" value="ECO:0007669"/>
    <property type="project" value="UniProtKB-ARBA"/>
</dbReference>
<comment type="caution">
    <text evidence="4">The sequence shown here is derived from an EMBL/GenBank/DDBJ whole genome shotgun (WGS) entry which is preliminary data.</text>
</comment>
<organism evidence="4 5">
    <name type="scientific">Gnomoniopsis smithogilvyi</name>
    <dbReference type="NCBI Taxonomy" id="1191159"/>
    <lineage>
        <taxon>Eukaryota</taxon>
        <taxon>Fungi</taxon>
        <taxon>Dikarya</taxon>
        <taxon>Ascomycota</taxon>
        <taxon>Pezizomycotina</taxon>
        <taxon>Sordariomycetes</taxon>
        <taxon>Sordariomycetidae</taxon>
        <taxon>Diaporthales</taxon>
        <taxon>Gnomoniaceae</taxon>
        <taxon>Gnomoniopsis</taxon>
    </lineage>
</organism>
<dbReference type="SUPFAM" id="SSF52799">
    <property type="entry name" value="(Phosphotyrosine protein) phosphatases II"/>
    <property type="match status" value="1"/>
</dbReference>
<dbReference type="CDD" id="cd14498">
    <property type="entry name" value="DSP"/>
    <property type="match status" value="1"/>
</dbReference>
<accession>A0A9W8YIU3</accession>
<dbReference type="EMBL" id="JAPEVB010000007">
    <property type="protein sequence ID" value="KAJ4385477.1"/>
    <property type="molecule type" value="Genomic_DNA"/>
</dbReference>
<reference evidence="4" key="1">
    <citation type="submission" date="2022-10" db="EMBL/GenBank/DDBJ databases">
        <title>Tapping the CABI collections for fungal endophytes: first genome assemblies for Collariella, Neodidymelliopsis, Ascochyta clinopodiicola, Didymella pomorum, Didymosphaeria variabile, Neocosmospora piperis and Neocucurbitaria cava.</title>
        <authorList>
            <person name="Hill R."/>
        </authorList>
    </citation>
    <scope>NUCLEOTIDE SEQUENCE</scope>
    <source>
        <strain evidence="4">IMI 355082</strain>
    </source>
</reference>
<dbReference type="InterPro" id="IPR020422">
    <property type="entry name" value="TYR_PHOSPHATASE_DUAL_dom"/>
</dbReference>
<feature type="region of interest" description="Disordered" evidence="2">
    <location>
        <begin position="24"/>
        <end position="61"/>
    </location>
</feature>
<dbReference type="InterPro" id="IPR000387">
    <property type="entry name" value="Tyr_Pase_dom"/>
</dbReference>
<dbReference type="Gene3D" id="3.90.190.10">
    <property type="entry name" value="Protein tyrosine phosphatase superfamily"/>
    <property type="match status" value="1"/>
</dbReference>
<dbReference type="GO" id="GO:0005737">
    <property type="term" value="C:cytoplasm"/>
    <property type="evidence" value="ECO:0007669"/>
    <property type="project" value="TreeGrafter"/>
</dbReference>
<dbReference type="PROSITE" id="PS50056">
    <property type="entry name" value="TYR_PHOSPHATASE_2"/>
    <property type="match status" value="1"/>
</dbReference>
<dbReference type="InterPro" id="IPR029021">
    <property type="entry name" value="Prot-tyrosine_phosphatase-like"/>
</dbReference>
<feature type="compositionally biased region" description="Low complexity" evidence="2">
    <location>
        <begin position="50"/>
        <end position="59"/>
    </location>
</feature>
<dbReference type="InterPro" id="IPR000340">
    <property type="entry name" value="Dual-sp_phosphatase_cat-dom"/>
</dbReference>
<gene>
    <name evidence="4" type="ORF">N0V93_009905</name>
</gene>
<evidence type="ECO:0000259" key="3">
    <source>
        <dbReference type="PROSITE" id="PS50056"/>
    </source>
</evidence>
<feature type="domain" description="Tyrosine specific protein phosphatases" evidence="3">
    <location>
        <begin position="216"/>
        <end position="276"/>
    </location>
</feature>
<evidence type="ECO:0000256" key="1">
    <source>
        <dbReference type="ARBA" id="ARBA00009649"/>
    </source>
</evidence>
<evidence type="ECO:0000313" key="5">
    <source>
        <dbReference type="Proteomes" id="UP001140453"/>
    </source>
</evidence>
<dbReference type="AlphaFoldDB" id="A0A9W8YIU3"/>
<evidence type="ECO:0000313" key="4">
    <source>
        <dbReference type="EMBL" id="KAJ4385477.1"/>
    </source>
</evidence>
<dbReference type="GO" id="GO:1990444">
    <property type="term" value="F:F-box domain binding"/>
    <property type="evidence" value="ECO:0007669"/>
    <property type="project" value="TreeGrafter"/>
</dbReference>
<dbReference type="GO" id="GO:0005654">
    <property type="term" value="C:nucleoplasm"/>
    <property type="evidence" value="ECO:0007669"/>
    <property type="project" value="TreeGrafter"/>
</dbReference>
<dbReference type="GO" id="GO:0062026">
    <property type="term" value="P:negative regulation of SCF-dependent proteasomal ubiquitin-dependent catabolic process"/>
    <property type="evidence" value="ECO:0007669"/>
    <property type="project" value="TreeGrafter"/>
</dbReference>
<dbReference type="SMART" id="SM00195">
    <property type="entry name" value="DSPc"/>
    <property type="match status" value="1"/>
</dbReference>